<gene>
    <name evidence="2" type="ORF">METZ01_LOCUS330866</name>
</gene>
<sequence length="26" mass="3101">MSKIYIPTRPAKRDYNSDELDETDDQ</sequence>
<protein>
    <submittedName>
        <fullName evidence="2">Uncharacterized protein</fullName>
    </submittedName>
</protein>
<feature type="compositionally biased region" description="Acidic residues" evidence="1">
    <location>
        <begin position="17"/>
        <end position="26"/>
    </location>
</feature>
<accession>A0A382Q0U5</accession>
<dbReference type="EMBL" id="UINC01110478">
    <property type="protein sequence ID" value="SVC78012.1"/>
    <property type="molecule type" value="Genomic_DNA"/>
</dbReference>
<evidence type="ECO:0000313" key="2">
    <source>
        <dbReference type="EMBL" id="SVC78012.1"/>
    </source>
</evidence>
<reference evidence="2" key="1">
    <citation type="submission" date="2018-05" db="EMBL/GenBank/DDBJ databases">
        <authorList>
            <person name="Lanie J.A."/>
            <person name="Ng W.-L."/>
            <person name="Kazmierczak K.M."/>
            <person name="Andrzejewski T.M."/>
            <person name="Davidsen T.M."/>
            <person name="Wayne K.J."/>
            <person name="Tettelin H."/>
            <person name="Glass J.I."/>
            <person name="Rusch D."/>
            <person name="Podicherti R."/>
            <person name="Tsui H.-C.T."/>
            <person name="Winkler M.E."/>
        </authorList>
    </citation>
    <scope>NUCLEOTIDE SEQUENCE</scope>
</reference>
<name>A0A382Q0U5_9ZZZZ</name>
<feature type="region of interest" description="Disordered" evidence="1">
    <location>
        <begin position="1"/>
        <end position="26"/>
    </location>
</feature>
<organism evidence="2">
    <name type="scientific">marine metagenome</name>
    <dbReference type="NCBI Taxonomy" id="408172"/>
    <lineage>
        <taxon>unclassified sequences</taxon>
        <taxon>metagenomes</taxon>
        <taxon>ecological metagenomes</taxon>
    </lineage>
</organism>
<evidence type="ECO:0000256" key="1">
    <source>
        <dbReference type="SAM" id="MobiDB-lite"/>
    </source>
</evidence>
<proteinExistence type="predicted"/>
<dbReference type="AlphaFoldDB" id="A0A382Q0U5"/>